<keyword evidence="1" id="KW-1133">Transmembrane helix</keyword>
<keyword evidence="1" id="KW-0472">Membrane</keyword>
<dbReference type="HOGENOM" id="CLU_618845_0_0_1"/>
<sequence>MLRVFYLTTALINMLLWLRWWHVGYARTDDAPIVTCPSWLPASAVLALRRRPMYYTLCRAGPLTMITAAAWPDVWMIRLGAAAWHSLYVLAETSCTHSHRDHASLYSAWALALLPAHLAHGVALGVCVHFVASSGFAKLHVAGGAAAWAEPSTLASILRQYNSLPIREGGPLLPRASALLVRHPLLVATLSAFTLVFECALVPAALLLPLALRPLLAAVSCMLHVGIAAVQSLDIGLYFLPNLGTYCLGFGSSVPLGSPGWWCAIAVCAASAAPLLVRRRLVAEDWPLTPFALFAWSGPQWRSLFARLVDGDTRLVLGARAPPQPGQVVVPAAGLEGRRPAAGAGEVAYDGWEQAVGETLVFNEVLRGLDWEAMAAGGRAGGWAPRLAVAVEKWLAGGRLVLAGTGEPLRYASVVSVRKEEGGGGLDVVCEVLATGKGEGKGL</sequence>
<evidence type="ECO:0000256" key="1">
    <source>
        <dbReference type="SAM" id="Phobius"/>
    </source>
</evidence>
<dbReference type="AlphaFoldDB" id="A0A0D3JRH8"/>
<reference evidence="3" key="2">
    <citation type="submission" date="2024-10" db="UniProtKB">
        <authorList>
            <consortium name="EnsemblProtists"/>
        </authorList>
    </citation>
    <scope>IDENTIFICATION</scope>
</reference>
<dbReference type="EnsemblProtists" id="EOD26113">
    <property type="protein sequence ID" value="EOD26113"/>
    <property type="gene ID" value="EMIHUDRAFT_115244"/>
</dbReference>
<evidence type="ECO:0008006" key="5">
    <source>
        <dbReference type="Google" id="ProtNLM"/>
    </source>
</evidence>
<dbReference type="RefSeq" id="XP_005778542.1">
    <property type="nucleotide sequence ID" value="XM_005778485.1"/>
</dbReference>
<evidence type="ECO:0000313" key="3">
    <source>
        <dbReference type="EnsemblProtists" id="EOD26113"/>
    </source>
</evidence>
<feature type="signal peptide" evidence="2">
    <location>
        <begin position="1"/>
        <end position="26"/>
    </location>
</feature>
<keyword evidence="2" id="KW-0732">Signal</keyword>
<keyword evidence="4" id="KW-1185">Reference proteome</keyword>
<protein>
    <recommendedName>
        <fullName evidence="5">HTTM domain-containing protein</fullName>
    </recommendedName>
</protein>
<accession>A0A0D3JRH8</accession>
<dbReference type="Proteomes" id="UP000013827">
    <property type="component" value="Unassembled WGS sequence"/>
</dbReference>
<keyword evidence="1" id="KW-0812">Transmembrane</keyword>
<organism evidence="3 4">
    <name type="scientific">Emiliania huxleyi (strain CCMP1516)</name>
    <dbReference type="NCBI Taxonomy" id="280463"/>
    <lineage>
        <taxon>Eukaryota</taxon>
        <taxon>Haptista</taxon>
        <taxon>Haptophyta</taxon>
        <taxon>Prymnesiophyceae</taxon>
        <taxon>Isochrysidales</taxon>
        <taxon>Noelaerhabdaceae</taxon>
        <taxon>Emiliania</taxon>
    </lineage>
</organism>
<dbReference type="KEGG" id="ehx:EMIHUDRAFT_115244"/>
<dbReference type="GeneID" id="17271657"/>
<dbReference type="PaxDb" id="2903-EOD26113"/>
<evidence type="ECO:0000313" key="4">
    <source>
        <dbReference type="Proteomes" id="UP000013827"/>
    </source>
</evidence>
<reference evidence="4" key="1">
    <citation type="journal article" date="2013" name="Nature">
        <title>Pan genome of the phytoplankton Emiliania underpins its global distribution.</title>
        <authorList>
            <person name="Read B.A."/>
            <person name="Kegel J."/>
            <person name="Klute M.J."/>
            <person name="Kuo A."/>
            <person name="Lefebvre S.C."/>
            <person name="Maumus F."/>
            <person name="Mayer C."/>
            <person name="Miller J."/>
            <person name="Monier A."/>
            <person name="Salamov A."/>
            <person name="Young J."/>
            <person name="Aguilar M."/>
            <person name="Claverie J.M."/>
            <person name="Frickenhaus S."/>
            <person name="Gonzalez K."/>
            <person name="Herman E.K."/>
            <person name="Lin Y.C."/>
            <person name="Napier J."/>
            <person name="Ogata H."/>
            <person name="Sarno A.F."/>
            <person name="Shmutz J."/>
            <person name="Schroeder D."/>
            <person name="de Vargas C."/>
            <person name="Verret F."/>
            <person name="von Dassow P."/>
            <person name="Valentin K."/>
            <person name="Van de Peer Y."/>
            <person name="Wheeler G."/>
            <person name="Dacks J.B."/>
            <person name="Delwiche C.F."/>
            <person name="Dyhrman S.T."/>
            <person name="Glockner G."/>
            <person name="John U."/>
            <person name="Richards T."/>
            <person name="Worden A.Z."/>
            <person name="Zhang X."/>
            <person name="Grigoriev I.V."/>
            <person name="Allen A.E."/>
            <person name="Bidle K."/>
            <person name="Borodovsky M."/>
            <person name="Bowler C."/>
            <person name="Brownlee C."/>
            <person name="Cock J.M."/>
            <person name="Elias M."/>
            <person name="Gladyshev V.N."/>
            <person name="Groth M."/>
            <person name="Guda C."/>
            <person name="Hadaegh A."/>
            <person name="Iglesias-Rodriguez M.D."/>
            <person name="Jenkins J."/>
            <person name="Jones B.M."/>
            <person name="Lawson T."/>
            <person name="Leese F."/>
            <person name="Lindquist E."/>
            <person name="Lobanov A."/>
            <person name="Lomsadze A."/>
            <person name="Malik S.B."/>
            <person name="Marsh M.E."/>
            <person name="Mackinder L."/>
            <person name="Mock T."/>
            <person name="Mueller-Roeber B."/>
            <person name="Pagarete A."/>
            <person name="Parker M."/>
            <person name="Probert I."/>
            <person name="Quesneville H."/>
            <person name="Raines C."/>
            <person name="Rensing S.A."/>
            <person name="Riano-Pachon D.M."/>
            <person name="Richier S."/>
            <person name="Rokitta S."/>
            <person name="Shiraiwa Y."/>
            <person name="Soanes D.M."/>
            <person name="van der Giezen M."/>
            <person name="Wahlund T.M."/>
            <person name="Williams B."/>
            <person name="Wilson W."/>
            <person name="Wolfe G."/>
            <person name="Wurch L.L."/>
        </authorList>
    </citation>
    <scope>NUCLEOTIDE SEQUENCE</scope>
</reference>
<name>A0A0D3JRH8_EMIH1</name>
<feature type="transmembrane region" description="Helical" evidence="1">
    <location>
        <begin position="185"/>
        <end position="208"/>
    </location>
</feature>
<feature type="chain" id="PRO_5044229095" description="HTTM domain-containing protein" evidence="2">
    <location>
        <begin position="27"/>
        <end position="443"/>
    </location>
</feature>
<proteinExistence type="predicted"/>
<evidence type="ECO:0000256" key="2">
    <source>
        <dbReference type="SAM" id="SignalP"/>
    </source>
</evidence>